<dbReference type="GO" id="GO:0046872">
    <property type="term" value="F:metal ion binding"/>
    <property type="evidence" value="ECO:0007669"/>
    <property type="project" value="UniProtKB-KW"/>
</dbReference>
<dbReference type="STRING" id="349521.HCH_01448"/>
<gene>
    <name evidence="6" type="ordered locus">HCH_01448</name>
</gene>
<dbReference type="EMBL" id="CP000155">
    <property type="protein sequence ID" value="ABC28308.1"/>
    <property type="molecule type" value="Genomic_DNA"/>
</dbReference>
<keyword evidence="3" id="KW-0862">Zinc</keyword>
<organism evidence="6 7">
    <name type="scientific">Hahella chejuensis (strain KCTC 2396)</name>
    <dbReference type="NCBI Taxonomy" id="349521"/>
    <lineage>
        <taxon>Bacteria</taxon>
        <taxon>Pseudomonadati</taxon>
        <taxon>Pseudomonadota</taxon>
        <taxon>Gammaproteobacteria</taxon>
        <taxon>Oceanospirillales</taxon>
        <taxon>Hahellaceae</taxon>
        <taxon>Hahella</taxon>
    </lineage>
</organism>
<keyword evidence="2" id="KW-0479">Metal-binding</keyword>
<evidence type="ECO:0000256" key="1">
    <source>
        <dbReference type="ARBA" id="ARBA00005495"/>
    </source>
</evidence>
<evidence type="ECO:0000259" key="5">
    <source>
        <dbReference type="PROSITE" id="PS51891"/>
    </source>
</evidence>
<dbReference type="Gene3D" id="3.90.1590.10">
    <property type="entry name" value="glutathione-dependent formaldehyde- activating enzyme (gfa)"/>
    <property type="match status" value="1"/>
</dbReference>
<dbReference type="PANTHER" id="PTHR33337:SF40">
    <property type="entry name" value="CENP-V_GFA DOMAIN-CONTAINING PROTEIN-RELATED"/>
    <property type="match status" value="1"/>
</dbReference>
<dbReference type="PROSITE" id="PS51891">
    <property type="entry name" value="CENP_V_GFA"/>
    <property type="match status" value="1"/>
</dbReference>
<evidence type="ECO:0000256" key="4">
    <source>
        <dbReference type="ARBA" id="ARBA00023239"/>
    </source>
</evidence>
<dbReference type="OrthoDB" id="9786619at2"/>
<dbReference type="InterPro" id="IPR006913">
    <property type="entry name" value="CENP-V/GFA"/>
</dbReference>
<protein>
    <submittedName>
        <fullName evidence="6">Uncharacterized conserved protein</fullName>
    </submittedName>
</protein>
<reference evidence="6 7" key="1">
    <citation type="journal article" date="2005" name="Nucleic Acids Res.">
        <title>Genomic blueprint of Hahella chejuensis, a marine microbe producing an algicidal agent.</title>
        <authorList>
            <person name="Jeong H."/>
            <person name="Yim J.H."/>
            <person name="Lee C."/>
            <person name="Choi S.-H."/>
            <person name="Park Y.K."/>
            <person name="Yoon S.H."/>
            <person name="Hur C.-G."/>
            <person name="Kang H.-Y."/>
            <person name="Kim D."/>
            <person name="Lee H.H."/>
            <person name="Park K.H."/>
            <person name="Park S.-H."/>
            <person name="Park H.-S."/>
            <person name="Lee H.K."/>
            <person name="Oh T.K."/>
            <person name="Kim J.F."/>
        </authorList>
    </citation>
    <scope>NUCLEOTIDE SEQUENCE [LARGE SCALE GENOMIC DNA]</scope>
    <source>
        <strain evidence="6 7">KCTC 2396</strain>
    </source>
</reference>
<comment type="similarity">
    <text evidence="1">Belongs to the Gfa family.</text>
</comment>
<dbReference type="AlphaFoldDB" id="Q2SM16"/>
<proteinExistence type="inferred from homology"/>
<dbReference type="RefSeq" id="WP_011395381.1">
    <property type="nucleotide sequence ID" value="NC_007645.1"/>
</dbReference>
<accession>Q2SM16</accession>
<name>Q2SM16_HAHCH</name>
<dbReference type="Pfam" id="PF04828">
    <property type="entry name" value="GFA"/>
    <property type="match status" value="1"/>
</dbReference>
<evidence type="ECO:0000313" key="7">
    <source>
        <dbReference type="Proteomes" id="UP000000238"/>
    </source>
</evidence>
<dbReference type="eggNOG" id="COG3791">
    <property type="taxonomic scope" value="Bacteria"/>
</dbReference>
<keyword evidence="7" id="KW-1185">Reference proteome</keyword>
<evidence type="ECO:0000256" key="2">
    <source>
        <dbReference type="ARBA" id="ARBA00022723"/>
    </source>
</evidence>
<dbReference type="SUPFAM" id="SSF51316">
    <property type="entry name" value="Mss4-like"/>
    <property type="match status" value="1"/>
</dbReference>
<dbReference type="InterPro" id="IPR011057">
    <property type="entry name" value="Mss4-like_sf"/>
</dbReference>
<dbReference type="Proteomes" id="UP000000238">
    <property type="component" value="Chromosome"/>
</dbReference>
<keyword evidence="4" id="KW-0456">Lyase</keyword>
<dbReference type="PANTHER" id="PTHR33337">
    <property type="entry name" value="GFA DOMAIN-CONTAINING PROTEIN"/>
    <property type="match status" value="1"/>
</dbReference>
<dbReference type="KEGG" id="hch:HCH_01448"/>
<evidence type="ECO:0000313" key="6">
    <source>
        <dbReference type="EMBL" id="ABC28308.1"/>
    </source>
</evidence>
<dbReference type="HOGENOM" id="CLU_055491_4_2_6"/>
<sequence length="135" mass="14933">MKGSCLCGAIQYEVKTFEENVSHCHCSKCRKFHGAATGTYGVVNKANFAWTAGEDRIAVYRSSDQAERGFCPQCGSSLYFRFLSNPDFIDIALGTLDEEPDQLPKDHIYTASKAKWCVIGDGLPQYPGARPIIDE</sequence>
<evidence type="ECO:0000256" key="3">
    <source>
        <dbReference type="ARBA" id="ARBA00022833"/>
    </source>
</evidence>
<feature type="domain" description="CENP-V/GFA" evidence="5">
    <location>
        <begin position="1"/>
        <end position="106"/>
    </location>
</feature>
<dbReference type="GO" id="GO:0016846">
    <property type="term" value="F:carbon-sulfur lyase activity"/>
    <property type="evidence" value="ECO:0007669"/>
    <property type="project" value="InterPro"/>
</dbReference>